<accession>A0ACB6R077</accession>
<dbReference type="EMBL" id="MU003502">
    <property type="protein sequence ID" value="KAF2472556.1"/>
    <property type="molecule type" value="Genomic_DNA"/>
</dbReference>
<proteinExistence type="predicted"/>
<dbReference type="Proteomes" id="UP000799755">
    <property type="component" value="Unassembled WGS sequence"/>
</dbReference>
<reference evidence="1" key="1">
    <citation type="journal article" date="2020" name="Stud. Mycol.">
        <title>101 Dothideomycetes genomes: a test case for predicting lifestyles and emergence of pathogens.</title>
        <authorList>
            <person name="Haridas S."/>
            <person name="Albert R."/>
            <person name="Binder M."/>
            <person name="Bloem J."/>
            <person name="Labutti K."/>
            <person name="Salamov A."/>
            <person name="Andreopoulos B."/>
            <person name="Baker S."/>
            <person name="Barry K."/>
            <person name="Bills G."/>
            <person name="Bluhm B."/>
            <person name="Cannon C."/>
            <person name="Castanera R."/>
            <person name="Culley D."/>
            <person name="Daum C."/>
            <person name="Ezra D."/>
            <person name="Gonzalez J."/>
            <person name="Henrissat B."/>
            <person name="Kuo A."/>
            <person name="Liang C."/>
            <person name="Lipzen A."/>
            <person name="Lutzoni F."/>
            <person name="Magnuson J."/>
            <person name="Mondo S."/>
            <person name="Nolan M."/>
            <person name="Ohm R."/>
            <person name="Pangilinan J."/>
            <person name="Park H.-J."/>
            <person name="Ramirez L."/>
            <person name="Alfaro M."/>
            <person name="Sun H."/>
            <person name="Tritt A."/>
            <person name="Yoshinaga Y."/>
            <person name="Zwiers L.-H."/>
            <person name="Turgeon B."/>
            <person name="Goodwin S."/>
            <person name="Spatafora J."/>
            <person name="Crous P."/>
            <person name="Grigoriev I."/>
        </authorList>
    </citation>
    <scope>NUCLEOTIDE SEQUENCE</scope>
    <source>
        <strain evidence="1">ATCC 200398</strain>
    </source>
</reference>
<evidence type="ECO:0000313" key="2">
    <source>
        <dbReference type="Proteomes" id="UP000799755"/>
    </source>
</evidence>
<keyword evidence="2" id="KW-1185">Reference proteome</keyword>
<comment type="caution">
    <text evidence="1">The sequence shown here is derived from an EMBL/GenBank/DDBJ whole genome shotgun (WGS) entry which is preliminary data.</text>
</comment>
<organism evidence="1 2">
    <name type="scientific">Lindgomyces ingoldianus</name>
    <dbReference type="NCBI Taxonomy" id="673940"/>
    <lineage>
        <taxon>Eukaryota</taxon>
        <taxon>Fungi</taxon>
        <taxon>Dikarya</taxon>
        <taxon>Ascomycota</taxon>
        <taxon>Pezizomycotina</taxon>
        <taxon>Dothideomycetes</taxon>
        <taxon>Pleosporomycetidae</taxon>
        <taxon>Pleosporales</taxon>
        <taxon>Lindgomycetaceae</taxon>
        <taxon>Lindgomyces</taxon>
    </lineage>
</organism>
<protein>
    <submittedName>
        <fullName evidence="1">Uncharacterized protein</fullName>
    </submittedName>
</protein>
<name>A0ACB6R077_9PLEO</name>
<evidence type="ECO:0000313" key="1">
    <source>
        <dbReference type="EMBL" id="KAF2472556.1"/>
    </source>
</evidence>
<gene>
    <name evidence="1" type="ORF">BDR25DRAFT_353596</name>
</gene>
<sequence>MMINNLGVFASQSAAPGLLYRLYVIGSRIGAAHQRRPVIGNRLNHLSTEIRSGLSSAMACGPGTRTPETDPGGPFMTNPMGTGANSESCSIAGFPLRARALLLNSLSEIVHIFINLRELGDGVEKRDMQVPSARCLCPLLAKIRYQQLQSPDLTGPVIPRSSVPNPSEKNTPSVYLTWESGVGISGNVSDISTEYSWPNPQANWEEEHDSDAIFIESYANDKAVAVIGESNIGHVNTGPKCKDVLLVLYSLTILIGAFNWFDLVFPVWLDRDPALDLALILVLRDWARNIAGKINDDGTFLNLLNDIPCCHSAHFSSERRRQWRAY</sequence>